<dbReference type="AlphaFoldDB" id="A0A1R0GT18"/>
<dbReference type="Gene3D" id="3.40.50.1820">
    <property type="entry name" value="alpha/beta hydrolase"/>
    <property type="match status" value="1"/>
</dbReference>
<dbReference type="InterPro" id="IPR002925">
    <property type="entry name" value="Dienelactn_hydro"/>
</dbReference>
<evidence type="ECO:0000313" key="3">
    <source>
        <dbReference type="Proteomes" id="UP000187455"/>
    </source>
</evidence>
<dbReference type="Proteomes" id="UP000187455">
    <property type="component" value="Unassembled WGS sequence"/>
</dbReference>
<protein>
    <submittedName>
        <fullName evidence="2">Putative AIM2 family protein</fullName>
    </submittedName>
</protein>
<gene>
    <name evidence="2" type="ORF">AYI68_g5872</name>
</gene>
<dbReference type="PANTHER" id="PTHR47668:SF1">
    <property type="entry name" value="DIENELACTONE HYDROLASE DOMAIN-CONTAINING PROTEIN-RELATED"/>
    <property type="match status" value="1"/>
</dbReference>
<dbReference type="Pfam" id="PF01738">
    <property type="entry name" value="DLH"/>
    <property type="match status" value="1"/>
</dbReference>
<evidence type="ECO:0000259" key="1">
    <source>
        <dbReference type="Pfam" id="PF01738"/>
    </source>
</evidence>
<dbReference type="SUPFAM" id="SSF53474">
    <property type="entry name" value="alpha/beta-Hydrolases"/>
    <property type="match status" value="1"/>
</dbReference>
<dbReference type="PANTHER" id="PTHR47668">
    <property type="entry name" value="DIENELACTONE HYDROLASE FAMILY PROTEIN (AFU_ORTHOLOGUE AFUA_6G01940)"/>
    <property type="match status" value="1"/>
</dbReference>
<comment type="caution">
    <text evidence="2">The sequence shown here is derived from an EMBL/GenBank/DDBJ whole genome shotgun (WGS) entry which is preliminary data.</text>
</comment>
<feature type="domain" description="Dienelactone hydrolase" evidence="1">
    <location>
        <begin position="31"/>
        <end position="215"/>
    </location>
</feature>
<dbReference type="OrthoDB" id="2147163at2759"/>
<evidence type="ECO:0000313" key="2">
    <source>
        <dbReference type="EMBL" id="OLY80042.1"/>
    </source>
</evidence>
<dbReference type="EMBL" id="LSSL01003843">
    <property type="protein sequence ID" value="OLY80042.1"/>
    <property type="molecule type" value="Genomic_DNA"/>
</dbReference>
<accession>A0A1R0GT18</accession>
<dbReference type="InterPro" id="IPR029058">
    <property type="entry name" value="AB_hydrolase_fold"/>
</dbReference>
<reference evidence="2 3" key="1">
    <citation type="journal article" date="2016" name="Mol. Biol. Evol.">
        <title>Genome-Wide Survey of Gut Fungi (Harpellales) Reveals the First Horizontally Transferred Ubiquitin Gene from a Mosquito Host.</title>
        <authorList>
            <person name="Wang Y."/>
            <person name="White M.M."/>
            <person name="Kvist S."/>
            <person name="Moncalvo J.M."/>
        </authorList>
    </citation>
    <scope>NUCLEOTIDE SEQUENCE [LARGE SCALE GENOMIC DNA]</scope>
    <source>
        <strain evidence="2 3">ALG-7-W6</strain>
    </source>
</reference>
<dbReference type="STRING" id="133383.A0A1R0GT18"/>
<sequence>MVSFTKHTIPHVTGKHVPKGERFTLGDDLECYISGDKSSKVAIIYCYDIFLFKPNHFEIVDLLGSSGYRVIMPDFLRNKPIPEEELKDVPAVVRKLEVEILSPQYPIDFDAVKEYLVKVEKMEKILLIGEMLGARMAMIASQHDPIYLGMALMHPACVHNEQVESVKIPTILINSSDDVDLSKGAATFKAKPFANLCYFEVFPDMVHGFASGFADWTDPKIAKRVDQTYRIINDYFARIINGN</sequence>
<name>A0A1R0GT18_9FUNG</name>
<proteinExistence type="predicted"/>
<organism evidence="2 3">
    <name type="scientific">Smittium mucronatum</name>
    <dbReference type="NCBI Taxonomy" id="133383"/>
    <lineage>
        <taxon>Eukaryota</taxon>
        <taxon>Fungi</taxon>
        <taxon>Fungi incertae sedis</taxon>
        <taxon>Zoopagomycota</taxon>
        <taxon>Kickxellomycotina</taxon>
        <taxon>Harpellomycetes</taxon>
        <taxon>Harpellales</taxon>
        <taxon>Legeriomycetaceae</taxon>
        <taxon>Smittium</taxon>
    </lineage>
</organism>
<keyword evidence="3" id="KW-1185">Reference proteome</keyword>
<dbReference type="GO" id="GO:0016787">
    <property type="term" value="F:hydrolase activity"/>
    <property type="evidence" value="ECO:0007669"/>
    <property type="project" value="InterPro"/>
</dbReference>